<keyword evidence="8 17" id="KW-0418">Kinase</keyword>
<dbReference type="PIRSF" id="PIRSF000641">
    <property type="entry name" value="SRK"/>
    <property type="match status" value="1"/>
</dbReference>
<keyword evidence="6" id="KW-0732">Signal</keyword>
<dbReference type="InterPro" id="IPR001480">
    <property type="entry name" value="Bulb-type_lectin_dom"/>
</dbReference>
<feature type="binding site" evidence="18">
    <location>
        <position position="576"/>
    </location>
    <ligand>
        <name>ATP</name>
        <dbReference type="ChEBI" id="CHEBI:30616"/>
    </ligand>
</feature>
<dbReference type="Proteomes" id="UP000026962">
    <property type="component" value="Chromosome 4"/>
</dbReference>
<keyword evidence="14" id="KW-0325">Glycoprotein</keyword>
<dbReference type="CDD" id="cd00028">
    <property type="entry name" value="B_lectin"/>
    <property type="match status" value="1"/>
</dbReference>
<keyword evidence="11 19" id="KW-0472">Membrane</keyword>
<dbReference type="InterPro" id="IPR000858">
    <property type="entry name" value="S_locus_glycoprot_dom"/>
</dbReference>
<dbReference type="PANTHER" id="PTHR47974">
    <property type="entry name" value="OS07G0415500 PROTEIN"/>
    <property type="match status" value="1"/>
</dbReference>
<keyword evidence="9 17" id="KW-0067">ATP-binding</keyword>
<name>A0A0E0KML7_ORYPU</name>
<dbReference type="Pfam" id="PF00954">
    <property type="entry name" value="S_locus_glycop"/>
    <property type="match status" value="1"/>
</dbReference>
<proteinExistence type="inferred from homology"/>
<dbReference type="InterPro" id="IPR011009">
    <property type="entry name" value="Kinase-like_dom_sf"/>
</dbReference>
<evidence type="ECO:0000256" key="4">
    <source>
        <dbReference type="ARBA" id="ARBA00022679"/>
    </source>
</evidence>
<reference evidence="23" key="2">
    <citation type="submission" date="2018-05" db="EMBL/GenBank/DDBJ databases">
        <title>OpunRS2 (Oryza punctata Reference Sequence Version 2).</title>
        <authorList>
            <person name="Zhang J."/>
            <person name="Kudrna D."/>
            <person name="Lee S."/>
            <person name="Talag J."/>
            <person name="Welchert J."/>
            <person name="Wing R.A."/>
        </authorList>
    </citation>
    <scope>NUCLEOTIDE SEQUENCE [LARGE SCALE GENOMIC DNA]</scope>
</reference>
<dbReference type="FunFam" id="2.90.10.10:FF:000011">
    <property type="entry name" value="Serine/threonine-protein kinase"/>
    <property type="match status" value="1"/>
</dbReference>
<dbReference type="GO" id="GO:0005524">
    <property type="term" value="F:ATP binding"/>
    <property type="evidence" value="ECO:0007669"/>
    <property type="project" value="UniProtKB-UniRule"/>
</dbReference>
<keyword evidence="24" id="KW-1185">Reference proteome</keyword>
<dbReference type="FunFam" id="3.30.200.20:FF:000059">
    <property type="entry name" value="S-receptor-like serine/threonine-protein kinase"/>
    <property type="match status" value="1"/>
</dbReference>
<evidence type="ECO:0000256" key="15">
    <source>
        <dbReference type="ARBA" id="ARBA00047899"/>
    </source>
</evidence>
<keyword evidence="7 17" id="KW-0547">Nucleotide-binding</keyword>
<dbReference type="CDD" id="cd01098">
    <property type="entry name" value="PAN_AP_plant"/>
    <property type="match status" value="1"/>
</dbReference>
<evidence type="ECO:0000256" key="9">
    <source>
        <dbReference type="ARBA" id="ARBA00022840"/>
    </source>
</evidence>
<evidence type="ECO:0000256" key="1">
    <source>
        <dbReference type="ARBA" id="ARBA00004479"/>
    </source>
</evidence>
<evidence type="ECO:0000256" key="19">
    <source>
        <dbReference type="SAM" id="Phobius"/>
    </source>
</evidence>
<feature type="domain" description="Bulb-type lectin" evidence="21">
    <location>
        <begin position="60"/>
        <end position="196"/>
    </location>
</feature>
<evidence type="ECO:0000256" key="13">
    <source>
        <dbReference type="ARBA" id="ARBA00023170"/>
    </source>
</evidence>
<comment type="similarity">
    <text evidence="17">Belongs to the protein kinase superfamily. Ser/Thr protein kinase family.</text>
</comment>
<evidence type="ECO:0000313" key="23">
    <source>
        <dbReference type="EnsemblPlants" id="OPUNC04G02080.1"/>
    </source>
</evidence>
<comment type="subcellular location">
    <subcellularLocation>
        <location evidence="1">Membrane</location>
        <topology evidence="1">Single-pass type I membrane protein</topology>
    </subcellularLocation>
</comment>
<dbReference type="InterPro" id="IPR036426">
    <property type="entry name" value="Bulb-type_lectin_dom_sf"/>
</dbReference>
<feature type="transmembrane region" description="Helical" evidence="19">
    <location>
        <begin position="12"/>
        <end position="45"/>
    </location>
</feature>
<dbReference type="EnsemblPlants" id="OPUNC04G02080.1">
    <property type="protein sequence ID" value="OPUNC04G02080.1"/>
    <property type="gene ID" value="OPUNC04G02080"/>
</dbReference>
<evidence type="ECO:0000256" key="5">
    <source>
        <dbReference type="ARBA" id="ARBA00022692"/>
    </source>
</evidence>
<evidence type="ECO:0000259" key="21">
    <source>
        <dbReference type="PROSITE" id="PS50927"/>
    </source>
</evidence>
<evidence type="ECO:0000256" key="16">
    <source>
        <dbReference type="ARBA" id="ARBA00048679"/>
    </source>
</evidence>
<dbReference type="Pfam" id="PF08276">
    <property type="entry name" value="PAN_2"/>
    <property type="match status" value="1"/>
</dbReference>
<dbReference type="HOGENOM" id="CLU_000288_116_2_1"/>
<keyword evidence="3" id="KW-0245">EGF-like domain</keyword>
<dbReference type="EC" id="2.7.11.1" evidence="17"/>
<dbReference type="Gene3D" id="3.30.200.20">
    <property type="entry name" value="Phosphorylase Kinase, domain 1"/>
    <property type="match status" value="1"/>
</dbReference>
<dbReference type="InterPro" id="IPR017441">
    <property type="entry name" value="Protein_kinase_ATP_BS"/>
</dbReference>
<dbReference type="GO" id="GO:0048544">
    <property type="term" value="P:recognition of pollen"/>
    <property type="evidence" value="ECO:0007669"/>
    <property type="project" value="InterPro"/>
</dbReference>
<evidence type="ECO:0000313" key="24">
    <source>
        <dbReference type="Proteomes" id="UP000026962"/>
    </source>
</evidence>
<feature type="transmembrane region" description="Helical" evidence="19">
    <location>
        <begin position="491"/>
        <end position="515"/>
    </location>
</feature>
<dbReference type="GO" id="GO:0106310">
    <property type="term" value="F:protein serine kinase activity"/>
    <property type="evidence" value="ECO:0007669"/>
    <property type="project" value="RHEA"/>
</dbReference>
<evidence type="ECO:0000256" key="8">
    <source>
        <dbReference type="ARBA" id="ARBA00022777"/>
    </source>
</evidence>
<evidence type="ECO:0000259" key="22">
    <source>
        <dbReference type="PROSITE" id="PS50948"/>
    </source>
</evidence>
<evidence type="ECO:0000256" key="12">
    <source>
        <dbReference type="ARBA" id="ARBA00023157"/>
    </source>
</evidence>
<keyword evidence="4 17" id="KW-0808">Transferase</keyword>
<dbReference type="InterPro" id="IPR000719">
    <property type="entry name" value="Prot_kinase_dom"/>
</dbReference>
<reference evidence="23" key="1">
    <citation type="submission" date="2015-04" db="UniProtKB">
        <authorList>
            <consortium name="EnsemblPlants"/>
        </authorList>
    </citation>
    <scope>IDENTIFICATION</scope>
</reference>
<dbReference type="OMA" id="MIWIKRR"/>
<dbReference type="PROSITE" id="PS50011">
    <property type="entry name" value="PROTEIN_KINASE_DOM"/>
    <property type="match status" value="1"/>
</dbReference>
<evidence type="ECO:0000256" key="7">
    <source>
        <dbReference type="ARBA" id="ARBA00022741"/>
    </source>
</evidence>
<comment type="catalytic activity">
    <reaction evidence="15 17">
        <text>L-threonyl-[protein] + ATP = O-phospho-L-threonyl-[protein] + ADP + H(+)</text>
        <dbReference type="Rhea" id="RHEA:46608"/>
        <dbReference type="Rhea" id="RHEA-COMP:11060"/>
        <dbReference type="Rhea" id="RHEA-COMP:11605"/>
        <dbReference type="ChEBI" id="CHEBI:15378"/>
        <dbReference type="ChEBI" id="CHEBI:30013"/>
        <dbReference type="ChEBI" id="CHEBI:30616"/>
        <dbReference type="ChEBI" id="CHEBI:61977"/>
        <dbReference type="ChEBI" id="CHEBI:456216"/>
        <dbReference type="EC" id="2.7.11.1"/>
    </reaction>
</comment>
<keyword evidence="12" id="KW-1015">Disulfide bond</keyword>
<sequence>MPKHYHNSLYRSILYITLIAVSISLSHTQTSAVMLPVLILFGLLFPLQCNFPACSATNNGSTLMAGQVLTGGNKLISSNSKFALGFFQTGSSKSSDNTTLPNWYLGIWFNTISKFTTVWVANRDKPITDPIFKLSELRVSRDGNLFILNKVAKSMIWSSQIENRPKSSRNTSVVLLDDGNLVIRDASNPSNVWWESFNHPTDVFLPGAKIGWNKITGQKYSFTSKKNSKDPALGLYCMELDPSGARQYYDMLCNSSIVYFSTGEWNGRYFNSVPEMSSNVLFDSKFVDNDEEEYFTYTPFDETVITFCLLDVSGLTKQLIWVEELQDWETVFIKPKALCDVFSVCGPFTICNDNALTLCNCMKGFSVKSPRDWDLDDRREGCTRNIPLDCSSNKITTGLTDKFFPVPSVRLPYDAHSMETVATAHECMQVCLRNCSCTAYSYDKSGCSVWHDQLINVKQYNGTTNTNEEILYLRLASAEVPNWGHNRREKIIAVAVGASVSVFSFMAFILLLMIWRSKRRSRDYPMNKIKEGAGIVAFRYADLQRATKNFSEKLGGGSFGSVFKGILNDSTTIAVKMLDGARQGEKQFRAEVSTIGMIQHVNLVKLIGFCCEGEGCLFMNICNGTILNWSTRYQIAIGVAKGLSYLHESCHDCIIHCDIKPENILLDVSFVPKVADFGMAKLLGRDFSRVLTTMRGTIGYGMVLLEIISGRRNTLEECKSSGDQTFYFPVQAARNLLKGDVRSLVDHQLHGDINMEEVERACKVACWCIQDNDFNRPTMGDVVKVLEGLVEPDMPRVPRLLESIFGNMKEFNFDQICGIST</sequence>
<evidence type="ECO:0000256" key="6">
    <source>
        <dbReference type="ARBA" id="ARBA00022729"/>
    </source>
</evidence>
<keyword evidence="5 19" id="KW-0812">Transmembrane</keyword>
<feature type="domain" description="Protein kinase" evidence="20">
    <location>
        <begin position="548"/>
        <end position="790"/>
    </location>
</feature>
<evidence type="ECO:0000259" key="20">
    <source>
        <dbReference type="PROSITE" id="PS50011"/>
    </source>
</evidence>
<evidence type="ECO:0000256" key="3">
    <source>
        <dbReference type="ARBA" id="ARBA00022536"/>
    </source>
</evidence>
<dbReference type="SUPFAM" id="SSF56112">
    <property type="entry name" value="Protein kinase-like (PK-like)"/>
    <property type="match status" value="1"/>
</dbReference>
<dbReference type="SUPFAM" id="SSF57414">
    <property type="entry name" value="Hairpin loop containing domain-like"/>
    <property type="match status" value="1"/>
</dbReference>
<feature type="domain" description="Apple" evidence="22">
    <location>
        <begin position="390"/>
        <end position="476"/>
    </location>
</feature>
<dbReference type="PROSITE" id="PS00107">
    <property type="entry name" value="PROTEIN_KINASE_ATP"/>
    <property type="match status" value="1"/>
</dbReference>
<dbReference type="PROSITE" id="PS00108">
    <property type="entry name" value="PROTEIN_KINASE_ST"/>
    <property type="match status" value="1"/>
</dbReference>
<dbReference type="GO" id="GO:0016020">
    <property type="term" value="C:membrane"/>
    <property type="evidence" value="ECO:0007669"/>
    <property type="project" value="UniProtKB-SubCell"/>
</dbReference>
<evidence type="ECO:0000256" key="10">
    <source>
        <dbReference type="ARBA" id="ARBA00022989"/>
    </source>
</evidence>
<dbReference type="Gene3D" id="2.90.10.10">
    <property type="entry name" value="Bulb-type lectin domain"/>
    <property type="match status" value="1"/>
</dbReference>
<dbReference type="SMART" id="SM00473">
    <property type="entry name" value="PAN_AP"/>
    <property type="match status" value="1"/>
</dbReference>
<dbReference type="SUPFAM" id="SSF51110">
    <property type="entry name" value="alpha-D-mannose-specific plant lectins"/>
    <property type="match status" value="1"/>
</dbReference>
<dbReference type="Gene3D" id="1.10.510.10">
    <property type="entry name" value="Transferase(Phosphotransferase) domain 1"/>
    <property type="match status" value="2"/>
</dbReference>
<keyword evidence="10 19" id="KW-1133">Transmembrane helix</keyword>
<dbReference type="AlphaFoldDB" id="A0A0E0KML7"/>
<organism evidence="23">
    <name type="scientific">Oryza punctata</name>
    <name type="common">Red rice</name>
    <dbReference type="NCBI Taxonomy" id="4537"/>
    <lineage>
        <taxon>Eukaryota</taxon>
        <taxon>Viridiplantae</taxon>
        <taxon>Streptophyta</taxon>
        <taxon>Embryophyta</taxon>
        <taxon>Tracheophyta</taxon>
        <taxon>Spermatophyta</taxon>
        <taxon>Magnoliopsida</taxon>
        <taxon>Liliopsida</taxon>
        <taxon>Poales</taxon>
        <taxon>Poaceae</taxon>
        <taxon>BOP clade</taxon>
        <taxon>Oryzoideae</taxon>
        <taxon>Oryzeae</taxon>
        <taxon>Oryzinae</taxon>
        <taxon>Oryza</taxon>
    </lineage>
</organism>
<evidence type="ECO:0000256" key="2">
    <source>
        <dbReference type="ARBA" id="ARBA00022527"/>
    </source>
</evidence>
<dbReference type="Pfam" id="PF00069">
    <property type="entry name" value="Pkinase"/>
    <property type="match status" value="1"/>
</dbReference>
<keyword evidence="2 17" id="KW-0723">Serine/threonine-protein kinase</keyword>
<dbReference type="SMART" id="SM00108">
    <property type="entry name" value="B_lectin"/>
    <property type="match status" value="1"/>
</dbReference>
<dbReference type="eggNOG" id="ENOG502QUMK">
    <property type="taxonomic scope" value="Eukaryota"/>
</dbReference>
<dbReference type="SMART" id="SM00220">
    <property type="entry name" value="S_TKc"/>
    <property type="match status" value="1"/>
</dbReference>
<dbReference type="PROSITE" id="PS50927">
    <property type="entry name" value="BULB_LECTIN"/>
    <property type="match status" value="1"/>
</dbReference>
<dbReference type="GO" id="GO:0051707">
    <property type="term" value="P:response to other organism"/>
    <property type="evidence" value="ECO:0007669"/>
    <property type="project" value="UniProtKB-ARBA"/>
</dbReference>
<dbReference type="Pfam" id="PF01453">
    <property type="entry name" value="B_lectin"/>
    <property type="match status" value="1"/>
</dbReference>
<dbReference type="InterPro" id="IPR024171">
    <property type="entry name" value="SRK-like_kinase"/>
</dbReference>
<dbReference type="InterPro" id="IPR008271">
    <property type="entry name" value="Ser/Thr_kinase_AS"/>
</dbReference>
<dbReference type="PROSITE" id="PS50948">
    <property type="entry name" value="PAN"/>
    <property type="match status" value="1"/>
</dbReference>
<evidence type="ECO:0000256" key="17">
    <source>
        <dbReference type="PIRNR" id="PIRNR000641"/>
    </source>
</evidence>
<dbReference type="GO" id="GO:0004674">
    <property type="term" value="F:protein serine/threonine kinase activity"/>
    <property type="evidence" value="ECO:0007669"/>
    <property type="project" value="UniProtKB-KW"/>
</dbReference>
<evidence type="ECO:0000256" key="11">
    <source>
        <dbReference type="ARBA" id="ARBA00023136"/>
    </source>
</evidence>
<dbReference type="PANTHER" id="PTHR47974:SF19">
    <property type="entry name" value="RECEPTOR-LIKE SERINE_THREONINE-PROTEIN KINASE"/>
    <property type="match status" value="1"/>
</dbReference>
<comment type="catalytic activity">
    <reaction evidence="16 17">
        <text>L-seryl-[protein] + ATP = O-phospho-L-seryl-[protein] + ADP + H(+)</text>
        <dbReference type="Rhea" id="RHEA:17989"/>
        <dbReference type="Rhea" id="RHEA-COMP:9863"/>
        <dbReference type="Rhea" id="RHEA-COMP:11604"/>
        <dbReference type="ChEBI" id="CHEBI:15378"/>
        <dbReference type="ChEBI" id="CHEBI:29999"/>
        <dbReference type="ChEBI" id="CHEBI:30616"/>
        <dbReference type="ChEBI" id="CHEBI:83421"/>
        <dbReference type="ChEBI" id="CHEBI:456216"/>
        <dbReference type="EC" id="2.7.11.1"/>
    </reaction>
</comment>
<evidence type="ECO:0000256" key="14">
    <source>
        <dbReference type="ARBA" id="ARBA00023180"/>
    </source>
</evidence>
<dbReference type="Gramene" id="OPUNC04G02080.1">
    <property type="protein sequence ID" value="OPUNC04G02080.1"/>
    <property type="gene ID" value="OPUNC04G02080"/>
</dbReference>
<accession>A0A0E0KML7</accession>
<evidence type="ECO:0000256" key="18">
    <source>
        <dbReference type="PROSITE-ProRule" id="PRU10141"/>
    </source>
</evidence>
<dbReference type="STRING" id="4537.A0A0E0KML7"/>
<keyword evidence="13" id="KW-0675">Receptor</keyword>
<dbReference type="FunFam" id="1.10.510.10:FF:001023">
    <property type="entry name" value="Os07g0541700 protein"/>
    <property type="match status" value="1"/>
</dbReference>
<dbReference type="InterPro" id="IPR003609">
    <property type="entry name" value="Pan_app"/>
</dbReference>
<protein>
    <recommendedName>
        <fullName evidence="17">Receptor-like serine/threonine-protein kinase</fullName>
        <ecNumber evidence="17">2.7.11.1</ecNumber>
    </recommendedName>
</protein>